<dbReference type="SUPFAM" id="SSF46689">
    <property type="entry name" value="Homeodomain-like"/>
    <property type="match status" value="1"/>
</dbReference>
<dbReference type="InterPro" id="IPR009057">
    <property type="entry name" value="Homeodomain-like_sf"/>
</dbReference>
<dbReference type="InterPro" id="IPR020479">
    <property type="entry name" value="HD_metazoa"/>
</dbReference>
<evidence type="ECO:0000256" key="5">
    <source>
        <dbReference type="PROSITE-ProRule" id="PRU00108"/>
    </source>
</evidence>
<evidence type="ECO:0000313" key="9">
    <source>
        <dbReference type="Proteomes" id="UP000694941"/>
    </source>
</evidence>
<dbReference type="PANTHER" id="PTHR24334:SF0">
    <property type="entry name" value="HOMEOBOX PROTEIN UNPLUGGED"/>
    <property type="match status" value="1"/>
</dbReference>
<dbReference type="GeneID" id="106474588"/>
<dbReference type="PRINTS" id="PR00024">
    <property type="entry name" value="HOMEOBOX"/>
</dbReference>
<dbReference type="InterPro" id="IPR017970">
    <property type="entry name" value="Homeobox_CS"/>
</dbReference>
<feature type="domain" description="Homeobox" evidence="8">
    <location>
        <begin position="212"/>
        <end position="272"/>
    </location>
</feature>
<evidence type="ECO:0000256" key="1">
    <source>
        <dbReference type="ARBA" id="ARBA00004123"/>
    </source>
</evidence>
<feature type="compositionally biased region" description="Low complexity" evidence="7">
    <location>
        <begin position="136"/>
        <end position="155"/>
    </location>
</feature>
<evidence type="ECO:0000313" key="10">
    <source>
        <dbReference type="RefSeq" id="XP_013790730.2"/>
    </source>
</evidence>
<accession>A0ABM1BXU2</accession>
<dbReference type="Proteomes" id="UP000694941">
    <property type="component" value="Unplaced"/>
</dbReference>
<organism evidence="9 10">
    <name type="scientific">Limulus polyphemus</name>
    <name type="common">Atlantic horseshoe crab</name>
    <dbReference type="NCBI Taxonomy" id="6850"/>
    <lineage>
        <taxon>Eukaryota</taxon>
        <taxon>Metazoa</taxon>
        <taxon>Ecdysozoa</taxon>
        <taxon>Arthropoda</taxon>
        <taxon>Chelicerata</taxon>
        <taxon>Merostomata</taxon>
        <taxon>Xiphosura</taxon>
        <taxon>Limulidae</taxon>
        <taxon>Limulus</taxon>
    </lineage>
</organism>
<dbReference type="PANTHER" id="PTHR24334">
    <property type="entry name" value="HOMEOBOX PROTEIN GBX"/>
    <property type="match status" value="1"/>
</dbReference>
<dbReference type="PROSITE" id="PS00027">
    <property type="entry name" value="HOMEOBOX_1"/>
    <property type="match status" value="1"/>
</dbReference>
<sequence>MQRVSASSSTFSIDSLMSAPVSASSGPSRLAFPVLYNGYLFFSQAGLYPGLAFHRQPVALHSPELPSQPPHMGLTVNPHLYGSSFRGVRGGLAGVSDLRESVPGLTAVVPSIAFGTNSMPLPTKDSPNLGDFDLTSPGSSSCSSSPHRESPSPGGVNESNENLTAFPVSPSGSDSSQVSPLELTTSHHIKKHRLGEGEGGDEKRTSREVGVGKNRRRRTAFTSEQLLELEKEFHSKKYLSLTERSQIAHSLQLSEVQVKIWFQNRRAKWKRVKAGLTSGRSSTSSGLHKIVVPIPVHVNRMAIRSQHQQLEKSAAR</sequence>
<keyword evidence="3 5" id="KW-0371">Homeobox</keyword>
<keyword evidence="2 5" id="KW-0238">DNA-binding</keyword>
<feature type="compositionally biased region" description="Basic and acidic residues" evidence="7">
    <location>
        <begin position="194"/>
        <end position="207"/>
    </location>
</feature>
<evidence type="ECO:0000256" key="6">
    <source>
        <dbReference type="RuleBase" id="RU000682"/>
    </source>
</evidence>
<proteinExistence type="predicted"/>
<feature type="compositionally biased region" description="Low complexity" evidence="7">
    <location>
        <begin position="167"/>
        <end position="180"/>
    </location>
</feature>
<feature type="DNA-binding region" description="Homeobox" evidence="5">
    <location>
        <begin position="214"/>
        <end position="273"/>
    </location>
</feature>
<dbReference type="Gene3D" id="1.10.10.60">
    <property type="entry name" value="Homeodomain-like"/>
    <property type="match status" value="1"/>
</dbReference>
<evidence type="ECO:0000259" key="8">
    <source>
        <dbReference type="PROSITE" id="PS50071"/>
    </source>
</evidence>
<keyword evidence="4 5" id="KW-0539">Nucleus</keyword>
<dbReference type="CDD" id="cd00086">
    <property type="entry name" value="homeodomain"/>
    <property type="match status" value="1"/>
</dbReference>
<dbReference type="InterPro" id="IPR042982">
    <property type="entry name" value="GBX-1/2"/>
</dbReference>
<dbReference type="RefSeq" id="XP_013790730.2">
    <property type="nucleotide sequence ID" value="XM_013935276.2"/>
</dbReference>
<reference evidence="10" key="1">
    <citation type="submission" date="2025-08" db="UniProtKB">
        <authorList>
            <consortium name="RefSeq"/>
        </authorList>
    </citation>
    <scope>IDENTIFICATION</scope>
    <source>
        <tissue evidence="10">Muscle</tissue>
    </source>
</reference>
<evidence type="ECO:0000256" key="2">
    <source>
        <dbReference type="ARBA" id="ARBA00023125"/>
    </source>
</evidence>
<comment type="subcellular location">
    <subcellularLocation>
        <location evidence="1 5 6">Nucleus</location>
    </subcellularLocation>
</comment>
<dbReference type="Pfam" id="PF00046">
    <property type="entry name" value="Homeodomain"/>
    <property type="match status" value="1"/>
</dbReference>
<evidence type="ECO:0000256" key="3">
    <source>
        <dbReference type="ARBA" id="ARBA00023155"/>
    </source>
</evidence>
<evidence type="ECO:0000256" key="4">
    <source>
        <dbReference type="ARBA" id="ARBA00023242"/>
    </source>
</evidence>
<dbReference type="PROSITE" id="PS50071">
    <property type="entry name" value="HOMEOBOX_2"/>
    <property type="match status" value="1"/>
</dbReference>
<keyword evidence="9" id="KW-1185">Reference proteome</keyword>
<protein>
    <submittedName>
        <fullName evidence="10">Homeobox protein GBX-2-like</fullName>
    </submittedName>
</protein>
<gene>
    <name evidence="10" type="primary">LOC106474588</name>
</gene>
<dbReference type="SMART" id="SM00389">
    <property type="entry name" value="HOX"/>
    <property type="match status" value="1"/>
</dbReference>
<dbReference type="InterPro" id="IPR001356">
    <property type="entry name" value="HD"/>
</dbReference>
<name>A0ABM1BXU2_LIMPO</name>
<evidence type="ECO:0000256" key="7">
    <source>
        <dbReference type="SAM" id="MobiDB-lite"/>
    </source>
</evidence>
<feature type="region of interest" description="Disordered" evidence="7">
    <location>
        <begin position="116"/>
        <end position="215"/>
    </location>
</feature>